<proteinExistence type="predicted"/>
<dbReference type="EMBL" id="JAQQWL010000006">
    <property type="protein sequence ID" value="KAK8070321.1"/>
    <property type="molecule type" value="Genomic_DNA"/>
</dbReference>
<organism evidence="1 2">
    <name type="scientific">Apiospora phragmitis</name>
    <dbReference type="NCBI Taxonomy" id="2905665"/>
    <lineage>
        <taxon>Eukaryota</taxon>
        <taxon>Fungi</taxon>
        <taxon>Dikarya</taxon>
        <taxon>Ascomycota</taxon>
        <taxon>Pezizomycotina</taxon>
        <taxon>Sordariomycetes</taxon>
        <taxon>Xylariomycetidae</taxon>
        <taxon>Amphisphaeriales</taxon>
        <taxon>Apiosporaceae</taxon>
        <taxon>Apiospora</taxon>
    </lineage>
</organism>
<dbReference type="Proteomes" id="UP001480595">
    <property type="component" value="Unassembled WGS sequence"/>
</dbReference>
<evidence type="ECO:0000313" key="1">
    <source>
        <dbReference type="EMBL" id="KAK8070321.1"/>
    </source>
</evidence>
<dbReference type="GeneID" id="92091409"/>
<comment type="caution">
    <text evidence="1">The sequence shown here is derived from an EMBL/GenBank/DDBJ whole genome shotgun (WGS) entry which is preliminary data.</text>
</comment>
<dbReference type="InterPro" id="IPR011009">
    <property type="entry name" value="Kinase-like_dom_sf"/>
</dbReference>
<dbReference type="RefSeq" id="XP_066717615.1">
    <property type="nucleotide sequence ID" value="XM_066858346.1"/>
</dbReference>
<evidence type="ECO:0000313" key="2">
    <source>
        <dbReference type="Proteomes" id="UP001480595"/>
    </source>
</evidence>
<sequence>MAISIDTLLKEHLPVAQFIHHASPSLTEKQWPHDIGRITNHTSHPASWQGVHRFLGPGLDLANYDATYECPSSVPRLNTAVHSLNTKVERIVMEAEVQRDFDRNLGLPLALAFQSAPFLEERSQAGPPSSTTSSKTIDSFFSFGRGSHEIPCIIGDLKKPGTIKPREWNRAETMSSLSNKLGQEIRGYAHLYKCPQVFIYDSLHLLLVQFQARNQDEIKNAQCPVDVWVLPRLTHDVNVCTVRYALYWMACRGLMRIMGQQAADLEWGGWTRTFHQTPSEPTDSYGAMNFTLGSETIQALSADQVDPERTVYRLELQQTWSLFFCRHLPTVFRWAKEQWPSWFLPQVVYLKQRKAGWDTEFELEKRAYDLLRPIQGIHIPYFFGEGIYKGCPALVLSEVLGDRLDKLETKPEEDVDFKAKLSEIFRVFAEHSITYEDARLDNLFLVQGRVMAVDLEKVRFDPIMDWKDSDNCGNVNSLMFDLRFQRDPQNLNPDDYIL</sequence>
<accession>A0ABR1VGG4</accession>
<dbReference type="SUPFAM" id="SSF56112">
    <property type="entry name" value="Protein kinase-like (PK-like)"/>
    <property type="match status" value="1"/>
</dbReference>
<protein>
    <submittedName>
        <fullName evidence="1">Protein kinase-like domain</fullName>
    </submittedName>
</protein>
<name>A0ABR1VGG4_9PEZI</name>
<reference evidence="1 2" key="1">
    <citation type="submission" date="2023-01" db="EMBL/GenBank/DDBJ databases">
        <title>Analysis of 21 Apiospora genomes using comparative genomics revels a genus with tremendous synthesis potential of carbohydrate active enzymes and secondary metabolites.</title>
        <authorList>
            <person name="Sorensen T."/>
        </authorList>
    </citation>
    <scope>NUCLEOTIDE SEQUENCE [LARGE SCALE GENOMIC DNA]</scope>
    <source>
        <strain evidence="1 2">CBS 135458</strain>
    </source>
</reference>
<keyword evidence="2" id="KW-1185">Reference proteome</keyword>
<gene>
    <name evidence="1" type="ORF">PG994_006937</name>
</gene>